<reference evidence="1" key="1">
    <citation type="submission" date="2018-02" db="EMBL/GenBank/DDBJ databases">
        <title>Rhizophora mucronata_Transcriptome.</title>
        <authorList>
            <person name="Meera S.P."/>
            <person name="Sreeshan A."/>
            <person name="Augustine A."/>
        </authorList>
    </citation>
    <scope>NUCLEOTIDE SEQUENCE</scope>
    <source>
        <tissue evidence="1">Leaf</tissue>
    </source>
</reference>
<evidence type="ECO:0000313" key="1">
    <source>
        <dbReference type="EMBL" id="MBW83855.1"/>
    </source>
</evidence>
<name>A0A2P2IRK4_RHIMU</name>
<sequence length="27" mass="3050">MQQSEPFLKLGAQVYQTKVSKFAVFSS</sequence>
<proteinExistence type="predicted"/>
<organism evidence="1">
    <name type="scientific">Rhizophora mucronata</name>
    <name type="common">Asiatic mangrove</name>
    <dbReference type="NCBI Taxonomy" id="61149"/>
    <lineage>
        <taxon>Eukaryota</taxon>
        <taxon>Viridiplantae</taxon>
        <taxon>Streptophyta</taxon>
        <taxon>Embryophyta</taxon>
        <taxon>Tracheophyta</taxon>
        <taxon>Spermatophyta</taxon>
        <taxon>Magnoliopsida</taxon>
        <taxon>eudicotyledons</taxon>
        <taxon>Gunneridae</taxon>
        <taxon>Pentapetalae</taxon>
        <taxon>rosids</taxon>
        <taxon>fabids</taxon>
        <taxon>Malpighiales</taxon>
        <taxon>Rhizophoraceae</taxon>
        <taxon>Rhizophora</taxon>
    </lineage>
</organism>
<accession>A0A2P2IRK4</accession>
<dbReference type="AlphaFoldDB" id="A0A2P2IRK4"/>
<dbReference type="EMBL" id="GGEC01003372">
    <property type="protein sequence ID" value="MBW83855.1"/>
    <property type="molecule type" value="Transcribed_RNA"/>
</dbReference>
<protein>
    <submittedName>
        <fullName evidence="1">Uncharacterized protein</fullName>
    </submittedName>
</protein>